<feature type="binding site" evidence="6">
    <location>
        <position position="224"/>
    </location>
    <ligand>
        <name>NAD(+)</name>
        <dbReference type="ChEBI" id="CHEBI:57540"/>
    </ligand>
</feature>
<evidence type="ECO:0000256" key="4">
    <source>
        <dbReference type="ARBA" id="ARBA00023027"/>
    </source>
</evidence>
<comment type="subcellular location">
    <subcellularLocation>
        <location evidence="6">Cytoplasm</location>
    </subcellularLocation>
</comment>
<evidence type="ECO:0000256" key="2">
    <source>
        <dbReference type="ARBA" id="ARBA00022777"/>
    </source>
</evidence>
<evidence type="ECO:0000256" key="6">
    <source>
        <dbReference type="HAMAP-Rule" id="MF_00361"/>
    </source>
</evidence>
<dbReference type="GO" id="GO:0005524">
    <property type="term" value="F:ATP binding"/>
    <property type="evidence" value="ECO:0007669"/>
    <property type="project" value="UniProtKB-KW"/>
</dbReference>
<reference evidence="7" key="1">
    <citation type="journal article" date="2020" name="mSystems">
        <title>Genome- and Community-Level Interaction Insights into Carbon Utilization and Element Cycling Functions of Hydrothermarchaeota in Hydrothermal Sediment.</title>
        <authorList>
            <person name="Zhou Z."/>
            <person name="Liu Y."/>
            <person name="Xu W."/>
            <person name="Pan J."/>
            <person name="Luo Z.H."/>
            <person name="Li M."/>
        </authorList>
    </citation>
    <scope>NUCLEOTIDE SEQUENCE [LARGE SCALE GENOMIC DNA]</scope>
    <source>
        <strain evidence="7">SpSt-6</strain>
    </source>
</reference>
<dbReference type="Pfam" id="PF01513">
    <property type="entry name" value="NAD_kinase"/>
    <property type="match status" value="1"/>
</dbReference>
<proteinExistence type="inferred from homology"/>
<name>A0A7C4NTN8_9BACT</name>
<dbReference type="AlphaFoldDB" id="A0A7C4NTN8"/>
<keyword evidence="4 6" id="KW-0520">NAD</keyword>
<dbReference type="PANTHER" id="PTHR20275:SF0">
    <property type="entry name" value="NAD KINASE"/>
    <property type="match status" value="1"/>
</dbReference>
<comment type="caution">
    <text evidence="6">Lacks conserved residue(s) required for the propagation of feature annotation.</text>
</comment>
<dbReference type="HAMAP" id="MF_00361">
    <property type="entry name" value="NAD_kinase"/>
    <property type="match status" value="1"/>
</dbReference>
<feature type="binding site" evidence="6">
    <location>
        <position position="135"/>
    </location>
    <ligand>
        <name>NAD(+)</name>
        <dbReference type="ChEBI" id="CHEBI:57540"/>
    </ligand>
</feature>
<dbReference type="GO" id="GO:0019674">
    <property type="term" value="P:NAD+ metabolic process"/>
    <property type="evidence" value="ECO:0007669"/>
    <property type="project" value="InterPro"/>
</dbReference>
<keyword evidence="2 6" id="KW-0418">Kinase</keyword>
<comment type="function">
    <text evidence="6">Involved in the regulation of the intracellular balance of NAD and NADP, and is a key enzyme in the biosynthesis of NADP. Catalyzes specifically the phosphorylation on 2'-hydroxyl of the adenosine moiety of NAD to yield NADP.</text>
</comment>
<gene>
    <name evidence="6" type="primary">nadK</name>
    <name evidence="7" type="ORF">ENT66_05755</name>
</gene>
<dbReference type="GO" id="GO:0006741">
    <property type="term" value="P:NADP+ biosynthetic process"/>
    <property type="evidence" value="ECO:0007669"/>
    <property type="project" value="UniProtKB-UniRule"/>
</dbReference>
<comment type="catalytic activity">
    <reaction evidence="5 6">
        <text>NAD(+) + ATP = ADP + NADP(+) + H(+)</text>
        <dbReference type="Rhea" id="RHEA:18629"/>
        <dbReference type="ChEBI" id="CHEBI:15378"/>
        <dbReference type="ChEBI" id="CHEBI:30616"/>
        <dbReference type="ChEBI" id="CHEBI:57540"/>
        <dbReference type="ChEBI" id="CHEBI:58349"/>
        <dbReference type="ChEBI" id="CHEBI:456216"/>
        <dbReference type="EC" id="2.7.1.23"/>
    </reaction>
</comment>
<keyword evidence="6" id="KW-0547">Nucleotide-binding</keyword>
<dbReference type="InterPro" id="IPR017437">
    <property type="entry name" value="ATP-NAD_kinase_PpnK-typ_C"/>
</dbReference>
<dbReference type="GO" id="GO:0046872">
    <property type="term" value="F:metal ion binding"/>
    <property type="evidence" value="ECO:0007669"/>
    <property type="project" value="UniProtKB-UniRule"/>
</dbReference>
<dbReference type="InterPro" id="IPR002504">
    <property type="entry name" value="NADK"/>
</dbReference>
<keyword evidence="6" id="KW-0067">ATP-binding</keyword>
<keyword evidence="6" id="KW-0963">Cytoplasm</keyword>
<accession>A0A7C4NTN8</accession>
<dbReference type="Pfam" id="PF20143">
    <property type="entry name" value="NAD_kinase_C"/>
    <property type="match status" value="1"/>
</dbReference>
<keyword evidence="3 6" id="KW-0521">NADP</keyword>
<feature type="binding site" evidence="6">
    <location>
        <begin position="124"/>
        <end position="125"/>
    </location>
    <ligand>
        <name>NAD(+)</name>
        <dbReference type="ChEBI" id="CHEBI:57540"/>
    </ligand>
</feature>
<feature type="binding site" evidence="6">
    <location>
        <begin position="165"/>
        <end position="170"/>
    </location>
    <ligand>
        <name>NAD(+)</name>
        <dbReference type="ChEBI" id="CHEBI:57540"/>
    </ligand>
</feature>
<feature type="binding site" evidence="6">
    <location>
        <position position="60"/>
    </location>
    <ligand>
        <name>NAD(+)</name>
        <dbReference type="ChEBI" id="CHEBI:57540"/>
    </ligand>
</feature>
<evidence type="ECO:0000256" key="3">
    <source>
        <dbReference type="ARBA" id="ARBA00022857"/>
    </source>
</evidence>
<dbReference type="InterPro" id="IPR016064">
    <property type="entry name" value="NAD/diacylglycerol_kinase_sf"/>
</dbReference>
<dbReference type="SUPFAM" id="SSF111331">
    <property type="entry name" value="NAD kinase/diacylglycerol kinase-like"/>
    <property type="match status" value="1"/>
</dbReference>
<dbReference type="InterPro" id="IPR017438">
    <property type="entry name" value="ATP-NAD_kinase_N"/>
</dbReference>
<dbReference type="Gene3D" id="3.40.50.10330">
    <property type="entry name" value="Probable inorganic polyphosphate/atp-NAD kinase, domain 1"/>
    <property type="match status" value="1"/>
</dbReference>
<dbReference type="EC" id="2.7.1.23" evidence="6"/>
<sequence>MLKFLFLKKETITLPKILEDLKKEKRLNLIPIEEVHKLSLEDLKEVQAILVLGGDGTFLKAVPYAYKYDLPILGVNMGKFGFLTETYIEELPYVILALEKGLNFFEERTLLKVIYQNKEYVGLNEGAIMKGPTGKIIYLNLKINNIEVTTIYGDGLIISTPTGSTAYNLSAGGPIVHPKAKVFICTPICSFKINIRPLIIPDDCIIEVSVNKTDEDIHLLIDGQINLFIKKEEKILIKKAEKTLKLIPSLKRNYFQILKEKFQW</sequence>
<feature type="binding site" evidence="6">
    <location>
        <position position="154"/>
    </location>
    <ligand>
        <name>NAD(+)</name>
        <dbReference type="ChEBI" id="CHEBI:57540"/>
    </ligand>
</feature>
<organism evidence="7">
    <name type="scientific">Thermodesulfobacterium geofontis</name>
    <dbReference type="NCBI Taxonomy" id="1295609"/>
    <lineage>
        <taxon>Bacteria</taxon>
        <taxon>Pseudomonadati</taxon>
        <taxon>Thermodesulfobacteriota</taxon>
        <taxon>Thermodesulfobacteria</taxon>
        <taxon>Thermodesulfobacteriales</taxon>
        <taxon>Thermodesulfobacteriaceae</taxon>
        <taxon>Thermodesulfobacterium</taxon>
    </lineage>
</organism>
<evidence type="ECO:0000313" key="7">
    <source>
        <dbReference type="EMBL" id="HGQ85821.1"/>
    </source>
</evidence>
<feature type="binding site" evidence="6">
    <location>
        <begin position="55"/>
        <end position="56"/>
    </location>
    <ligand>
        <name>NAD(+)</name>
        <dbReference type="ChEBI" id="CHEBI:57540"/>
    </ligand>
</feature>
<keyword evidence="1 6" id="KW-0808">Transferase</keyword>
<dbReference type="PANTHER" id="PTHR20275">
    <property type="entry name" value="NAD KINASE"/>
    <property type="match status" value="1"/>
</dbReference>
<dbReference type="EMBL" id="DSZN01000095">
    <property type="protein sequence ID" value="HGQ85821.1"/>
    <property type="molecule type" value="Genomic_DNA"/>
</dbReference>
<evidence type="ECO:0000256" key="1">
    <source>
        <dbReference type="ARBA" id="ARBA00022679"/>
    </source>
</evidence>
<dbReference type="GO" id="GO:0005737">
    <property type="term" value="C:cytoplasm"/>
    <property type="evidence" value="ECO:0007669"/>
    <property type="project" value="UniProtKB-SubCell"/>
</dbReference>
<dbReference type="GO" id="GO:0051287">
    <property type="term" value="F:NAD binding"/>
    <property type="evidence" value="ECO:0007669"/>
    <property type="project" value="UniProtKB-ARBA"/>
</dbReference>
<comment type="similarity">
    <text evidence="6">Belongs to the NAD kinase family.</text>
</comment>
<protein>
    <recommendedName>
        <fullName evidence="6">NAD kinase</fullName>
        <ecNumber evidence="6">2.7.1.23</ecNumber>
    </recommendedName>
    <alternativeName>
        <fullName evidence="6">ATP-dependent NAD kinase</fullName>
    </alternativeName>
</protein>
<feature type="active site" description="Proton acceptor" evidence="6">
    <location>
        <position position="55"/>
    </location>
</feature>
<dbReference type="GO" id="GO:0003951">
    <property type="term" value="F:NAD+ kinase activity"/>
    <property type="evidence" value="ECO:0007669"/>
    <property type="project" value="UniProtKB-UniRule"/>
</dbReference>
<comment type="cofactor">
    <cofactor evidence="6">
        <name>a divalent metal cation</name>
        <dbReference type="ChEBI" id="CHEBI:60240"/>
    </cofactor>
</comment>
<evidence type="ECO:0000256" key="5">
    <source>
        <dbReference type="ARBA" id="ARBA00047925"/>
    </source>
</evidence>
<dbReference type="Gene3D" id="2.60.200.30">
    <property type="entry name" value="Probable inorganic polyphosphate/atp-NAD kinase, domain 2"/>
    <property type="match status" value="1"/>
</dbReference>
<comment type="caution">
    <text evidence="7">The sequence shown here is derived from an EMBL/GenBank/DDBJ whole genome shotgun (WGS) entry which is preliminary data.</text>
</comment>